<sequence length="104" mass="11422">MCDCPFGLPRHFSTSHADHPHHPRPHGGVLPPLSLPLPEKCPRSKSPFLFPSKTHPPADLLADSIRKVGMVIPRSYSPSLPPLISPFSYIFNASQTSFPPFSSI</sequence>
<dbReference type="OrthoDB" id="5835829at2759"/>
<keyword evidence="3" id="KW-1185">Reference proteome</keyword>
<comment type="caution">
    <text evidence="2">The sequence shown here is derived from an EMBL/GenBank/DDBJ whole genome shotgun (WGS) entry which is preliminary data.</text>
</comment>
<evidence type="ECO:0000256" key="1">
    <source>
        <dbReference type="SAM" id="MobiDB-lite"/>
    </source>
</evidence>
<reference evidence="2 3" key="1">
    <citation type="journal article" date="2020" name="Nat. Food">
        <title>A phased Vanilla planifolia genome enables genetic improvement of flavour and production.</title>
        <authorList>
            <person name="Hasing T."/>
            <person name="Tang H."/>
            <person name="Brym M."/>
            <person name="Khazi F."/>
            <person name="Huang T."/>
            <person name="Chambers A.H."/>
        </authorList>
    </citation>
    <scope>NUCLEOTIDE SEQUENCE [LARGE SCALE GENOMIC DNA]</scope>
    <source>
        <tissue evidence="2">Leaf</tissue>
    </source>
</reference>
<accession>A0A835Q3M3</accession>
<dbReference type="Proteomes" id="UP000636800">
    <property type="component" value="Chromosome 10"/>
</dbReference>
<feature type="region of interest" description="Disordered" evidence="1">
    <location>
        <begin position="15"/>
        <end position="34"/>
    </location>
</feature>
<evidence type="ECO:0000313" key="3">
    <source>
        <dbReference type="Proteomes" id="UP000636800"/>
    </source>
</evidence>
<proteinExistence type="predicted"/>
<name>A0A835Q3M3_VANPL</name>
<protein>
    <submittedName>
        <fullName evidence="2">Uncharacterized protein</fullName>
    </submittedName>
</protein>
<organism evidence="2 3">
    <name type="scientific">Vanilla planifolia</name>
    <name type="common">Vanilla</name>
    <dbReference type="NCBI Taxonomy" id="51239"/>
    <lineage>
        <taxon>Eukaryota</taxon>
        <taxon>Viridiplantae</taxon>
        <taxon>Streptophyta</taxon>
        <taxon>Embryophyta</taxon>
        <taxon>Tracheophyta</taxon>
        <taxon>Spermatophyta</taxon>
        <taxon>Magnoliopsida</taxon>
        <taxon>Liliopsida</taxon>
        <taxon>Asparagales</taxon>
        <taxon>Orchidaceae</taxon>
        <taxon>Vanilloideae</taxon>
        <taxon>Vanilleae</taxon>
        <taxon>Vanilla</taxon>
    </lineage>
</organism>
<dbReference type="EMBL" id="JADCNL010000010">
    <property type="protein sequence ID" value="KAG0463546.1"/>
    <property type="molecule type" value="Genomic_DNA"/>
</dbReference>
<evidence type="ECO:0000313" key="2">
    <source>
        <dbReference type="EMBL" id="KAG0463546.1"/>
    </source>
</evidence>
<gene>
    <name evidence="2" type="ORF">HPP92_019615</name>
</gene>
<dbReference type="AlphaFoldDB" id="A0A835Q3M3"/>